<protein>
    <submittedName>
        <fullName evidence="1">Uncharacterized protein</fullName>
    </submittedName>
</protein>
<keyword evidence="2" id="KW-1185">Reference proteome</keyword>
<comment type="caution">
    <text evidence="1">The sequence shown here is derived from an EMBL/GenBank/DDBJ whole genome shotgun (WGS) entry which is preliminary data.</text>
</comment>
<dbReference type="EMBL" id="VFPN01000001">
    <property type="protein sequence ID" value="TQM65853.1"/>
    <property type="molecule type" value="Genomic_DNA"/>
</dbReference>
<organism evidence="1 2">
    <name type="scientific">Klugiella xanthotipulae</name>
    <dbReference type="NCBI Taxonomy" id="244735"/>
    <lineage>
        <taxon>Bacteria</taxon>
        <taxon>Bacillati</taxon>
        <taxon>Actinomycetota</taxon>
        <taxon>Actinomycetes</taxon>
        <taxon>Micrococcales</taxon>
        <taxon>Microbacteriaceae</taxon>
        <taxon>Klugiella</taxon>
    </lineage>
</organism>
<name>A0A543I5G5_9MICO</name>
<reference evidence="1 2" key="1">
    <citation type="submission" date="2019-06" db="EMBL/GenBank/DDBJ databases">
        <title>Sequencing the genomes of 1000 actinobacteria strains.</title>
        <authorList>
            <person name="Klenk H.-P."/>
        </authorList>
    </citation>
    <scope>NUCLEOTIDE SEQUENCE [LARGE SCALE GENOMIC DNA]</scope>
    <source>
        <strain evidence="1 2">DSM 18031</strain>
    </source>
</reference>
<proteinExistence type="predicted"/>
<accession>A0A543I5G5</accession>
<dbReference type="AlphaFoldDB" id="A0A543I5G5"/>
<gene>
    <name evidence="1" type="ORF">FB466_0667</name>
</gene>
<dbReference type="Proteomes" id="UP000318331">
    <property type="component" value="Unassembled WGS sequence"/>
</dbReference>
<evidence type="ECO:0000313" key="1">
    <source>
        <dbReference type="EMBL" id="TQM65853.1"/>
    </source>
</evidence>
<sequence length="104" mass="11248">MTLKLSMDLYGLTYGSLIDFADAARASNVDRDAPVTQVMVENNDDMVDKFELNVGHLPAGHVTFDAAAATTFAAELDSILEGEGDARGHLESLRALRDHLLKIS</sequence>
<evidence type="ECO:0000313" key="2">
    <source>
        <dbReference type="Proteomes" id="UP000318331"/>
    </source>
</evidence>